<evidence type="ECO:0000313" key="2">
    <source>
        <dbReference type="EMBL" id="KAF7802148.1"/>
    </source>
</evidence>
<dbReference type="AlphaFoldDB" id="A0A834SEJ6"/>
<proteinExistence type="predicted"/>
<protein>
    <submittedName>
        <fullName evidence="2">Uncharacterized protein</fullName>
    </submittedName>
</protein>
<comment type="caution">
    <text evidence="2">The sequence shown here is derived from an EMBL/GenBank/DDBJ whole genome shotgun (WGS) entry which is preliminary data.</text>
</comment>
<reference evidence="2" key="1">
    <citation type="submission" date="2020-09" db="EMBL/GenBank/DDBJ databases">
        <title>Genome-Enabled Discovery of Anthraquinone Biosynthesis in Senna tora.</title>
        <authorList>
            <person name="Kang S.-H."/>
            <person name="Pandey R.P."/>
            <person name="Lee C.-M."/>
            <person name="Sim J.-S."/>
            <person name="Jeong J.-T."/>
            <person name="Choi B.-S."/>
            <person name="Jung M."/>
            <person name="Ginzburg D."/>
            <person name="Zhao K."/>
            <person name="Won S.Y."/>
            <person name="Oh T.-J."/>
            <person name="Yu Y."/>
            <person name="Kim N.-H."/>
            <person name="Lee O.R."/>
            <person name="Lee T.-H."/>
            <person name="Bashyal P."/>
            <person name="Kim T.-S."/>
            <person name="Lee W.-H."/>
            <person name="Kawkins C."/>
            <person name="Kim C.-K."/>
            <person name="Kim J.S."/>
            <person name="Ahn B.O."/>
            <person name="Rhee S.Y."/>
            <person name="Sohng J.K."/>
        </authorList>
    </citation>
    <scope>NUCLEOTIDE SEQUENCE</scope>
    <source>
        <tissue evidence="2">Leaf</tissue>
    </source>
</reference>
<feature type="region of interest" description="Disordered" evidence="1">
    <location>
        <begin position="1"/>
        <end position="28"/>
    </location>
</feature>
<gene>
    <name evidence="2" type="ORF">G2W53_041259</name>
</gene>
<evidence type="ECO:0000313" key="3">
    <source>
        <dbReference type="Proteomes" id="UP000634136"/>
    </source>
</evidence>
<feature type="compositionally biased region" description="Basic and acidic residues" evidence="1">
    <location>
        <begin position="17"/>
        <end position="28"/>
    </location>
</feature>
<dbReference type="EMBL" id="JAAIUW010000013">
    <property type="protein sequence ID" value="KAF7802148.1"/>
    <property type="molecule type" value="Genomic_DNA"/>
</dbReference>
<accession>A0A834SEJ6</accession>
<dbReference type="Proteomes" id="UP000634136">
    <property type="component" value="Unassembled WGS sequence"/>
</dbReference>
<organism evidence="2 3">
    <name type="scientific">Senna tora</name>
    <dbReference type="NCBI Taxonomy" id="362788"/>
    <lineage>
        <taxon>Eukaryota</taxon>
        <taxon>Viridiplantae</taxon>
        <taxon>Streptophyta</taxon>
        <taxon>Embryophyta</taxon>
        <taxon>Tracheophyta</taxon>
        <taxon>Spermatophyta</taxon>
        <taxon>Magnoliopsida</taxon>
        <taxon>eudicotyledons</taxon>
        <taxon>Gunneridae</taxon>
        <taxon>Pentapetalae</taxon>
        <taxon>rosids</taxon>
        <taxon>fabids</taxon>
        <taxon>Fabales</taxon>
        <taxon>Fabaceae</taxon>
        <taxon>Caesalpinioideae</taxon>
        <taxon>Cassia clade</taxon>
        <taxon>Senna</taxon>
    </lineage>
</organism>
<keyword evidence="3" id="KW-1185">Reference proteome</keyword>
<evidence type="ECO:0000256" key="1">
    <source>
        <dbReference type="SAM" id="MobiDB-lite"/>
    </source>
</evidence>
<name>A0A834SEJ6_9FABA</name>
<sequence>MERSSTPPVAVSSGRAAYKEHVYHNAQT</sequence>